<dbReference type="RefSeq" id="WP_204701345.1">
    <property type="nucleotide sequence ID" value="NZ_JAFBDQ010000006.1"/>
</dbReference>
<evidence type="ECO:0000256" key="3">
    <source>
        <dbReference type="ARBA" id="ARBA00022729"/>
    </source>
</evidence>
<dbReference type="CDD" id="cd06323">
    <property type="entry name" value="PBP1_ribose_binding"/>
    <property type="match status" value="1"/>
</dbReference>
<accession>A0A939BMI2</accession>
<comment type="similarity">
    <text evidence="2">Belongs to the bacterial solute-binding protein 2 family.</text>
</comment>
<evidence type="ECO:0000313" key="6">
    <source>
        <dbReference type="EMBL" id="MBM7556565.1"/>
    </source>
</evidence>
<gene>
    <name evidence="6" type="ORF">JOC47_001416</name>
</gene>
<feature type="chain" id="PRO_5037612346" evidence="4">
    <location>
        <begin position="26"/>
        <end position="314"/>
    </location>
</feature>
<name>A0A939BMI2_9FIRM</name>
<organism evidence="6 7">
    <name type="scientific">Halanaerobacter jeridensis</name>
    <dbReference type="NCBI Taxonomy" id="706427"/>
    <lineage>
        <taxon>Bacteria</taxon>
        <taxon>Bacillati</taxon>
        <taxon>Bacillota</taxon>
        <taxon>Clostridia</taxon>
        <taxon>Halanaerobiales</taxon>
        <taxon>Halobacteroidaceae</taxon>
        <taxon>Halanaerobacter</taxon>
    </lineage>
</organism>
<dbReference type="SUPFAM" id="SSF53822">
    <property type="entry name" value="Periplasmic binding protein-like I"/>
    <property type="match status" value="1"/>
</dbReference>
<comment type="caution">
    <text evidence="6">The sequence shown here is derived from an EMBL/GenBank/DDBJ whole genome shotgun (WGS) entry which is preliminary data.</text>
</comment>
<evidence type="ECO:0000313" key="7">
    <source>
        <dbReference type="Proteomes" id="UP000774000"/>
    </source>
</evidence>
<dbReference type="AlphaFoldDB" id="A0A939BMI2"/>
<feature type="signal peptide" evidence="4">
    <location>
        <begin position="1"/>
        <end position="25"/>
    </location>
</feature>
<dbReference type="GO" id="GO:0030313">
    <property type="term" value="C:cell envelope"/>
    <property type="evidence" value="ECO:0007669"/>
    <property type="project" value="UniProtKB-SubCell"/>
</dbReference>
<dbReference type="EMBL" id="JAFBDQ010000006">
    <property type="protein sequence ID" value="MBM7556565.1"/>
    <property type="molecule type" value="Genomic_DNA"/>
</dbReference>
<feature type="domain" description="Periplasmic binding protein" evidence="5">
    <location>
        <begin position="42"/>
        <end position="295"/>
    </location>
</feature>
<sequence length="314" mass="33602">MFKKKSLILSLAFLLVLTLSVNAGAFWIFGDDDGQEKEKLTVGFAVSTQNNPFFVDMKKGAEKRAEEMGVELMVADAQNDAAKQLNSIQDLLVKQIDVLVINPVNGDAIAPAVKSANDQGVPVITVDRSASDGKVVTHIASDNVKGGEMAAEYMAKQLGEEGKVVELAGIPGTSAARDRGEGFNNGIEQYDEISVIARQPAGFDRAKGMTVMENILQAHQEIDAVFAHNDSMALGAVEALKSAGRLDSTLVVGFDAIDDALTAIKDGEMNATIAQQPSLMGEMAIEKAQTIANDKDLKDYYPAKLKLITKDNVQ</sequence>
<dbReference type="PANTHER" id="PTHR46847:SF1">
    <property type="entry name" value="D-ALLOSE-BINDING PERIPLASMIC PROTEIN-RELATED"/>
    <property type="match status" value="1"/>
</dbReference>
<comment type="subcellular location">
    <subcellularLocation>
        <location evidence="1">Cell envelope</location>
    </subcellularLocation>
</comment>
<dbReference type="InterPro" id="IPR025997">
    <property type="entry name" value="SBP_2_dom"/>
</dbReference>
<dbReference type="Gene3D" id="3.40.50.2300">
    <property type="match status" value="2"/>
</dbReference>
<dbReference type="PANTHER" id="PTHR46847">
    <property type="entry name" value="D-ALLOSE-BINDING PERIPLASMIC PROTEIN-RELATED"/>
    <property type="match status" value="1"/>
</dbReference>
<dbReference type="Proteomes" id="UP000774000">
    <property type="component" value="Unassembled WGS sequence"/>
</dbReference>
<proteinExistence type="inferred from homology"/>
<dbReference type="NCBIfam" id="NF007936">
    <property type="entry name" value="PRK10653.1"/>
    <property type="match status" value="1"/>
</dbReference>
<keyword evidence="7" id="KW-1185">Reference proteome</keyword>
<dbReference type="GO" id="GO:0030246">
    <property type="term" value="F:carbohydrate binding"/>
    <property type="evidence" value="ECO:0007669"/>
    <property type="project" value="UniProtKB-ARBA"/>
</dbReference>
<evidence type="ECO:0000256" key="4">
    <source>
        <dbReference type="SAM" id="SignalP"/>
    </source>
</evidence>
<evidence type="ECO:0000256" key="1">
    <source>
        <dbReference type="ARBA" id="ARBA00004196"/>
    </source>
</evidence>
<protein>
    <submittedName>
        <fullName evidence="6">Ribose transport system substrate-binding protein</fullName>
    </submittedName>
</protein>
<evidence type="ECO:0000256" key="2">
    <source>
        <dbReference type="ARBA" id="ARBA00007639"/>
    </source>
</evidence>
<keyword evidence="3 4" id="KW-0732">Signal</keyword>
<evidence type="ECO:0000259" key="5">
    <source>
        <dbReference type="Pfam" id="PF13407"/>
    </source>
</evidence>
<reference evidence="6" key="1">
    <citation type="submission" date="2021-01" db="EMBL/GenBank/DDBJ databases">
        <title>Genomic Encyclopedia of Type Strains, Phase IV (KMG-IV): sequencing the most valuable type-strain genomes for metagenomic binning, comparative biology and taxonomic classification.</title>
        <authorList>
            <person name="Goeker M."/>
        </authorList>
    </citation>
    <scope>NUCLEOTIDE SEQUENCE</scope>
    <source>
        <strain evidence="6">DSM 23230</strain>
    </source>
</reference>
<dbReference type="Pfam" id="PF13407">
    <property type="entry name" value="Peripla_BP_4"/>
    <property type="match status" value="1"/>
</dbReference>
<dbReference type="InterPro" id="IPR028082">
    <property type="entry name" value="Peripla_BP_I"/>
</dbReference>